<keyword evidence="5" id="KW-1185">Reference proteome</keyword>
<keyword evidence="3" id="KW-0732">Signal</keyword>
<dbReference type="PANTHER" id="PTHR30469">
    <property type="entry name" value="MULTIDRUG RESISTANCE PROTEIN MDTA"/>
    <property type="match status" value="1"/>
</dbReference>
<dbReference type="Gene3D" id="2.40.30.170">
    <property type="match status" value="1"/>
</dbReference>
<proteinExistence type="inferred from homology"/>
<comment type="similarity">
    <text evidence="1">Belongs to the membrane fusion protein (MFP) (TC 8.A.1) family.</text>
</comment>
<evidence type="ECO:0000313" key="4">
    <source>
        <dbReference type="EMBL" id="MCU9848865.1"/>
    </source>
</evidence>
<dbReference type="Gene3D" id="2.40.420.20">
    <property type="match status" value="1"/>
</dbReference>
<feature type="chain" id="PRO_5045922340" evidence="3">
    <location>
        <begin position="20"/>
        <end position="349"/>
    </location>
</feature>
<dbReference type="InterPro" id="IPR006143">
    <property type="entry name" value="RND_pump_MFP"/>
</dbReference>
<dbReference type="PANTHER" id="PTHR30469:SF38">
    <property type="entry name" value="HLYD FAMILY SECRETION PROTEIN"/>
    <property type="match status" value="1"/>
</dbReference>
<accession>A0ABT2X4J7</accession>
<protein>
    <submittedName>
        <fullName evidence="4">Efflux RND transporter periplasmic adaptor subunit</fullName>
    </submittedName>
</protein>
<evidence type="ECO:0000256" key="1">
    <source>
        <dbReference type="ARBA" id="ARBA00009477"/>
    </source>
</evidence>
<dbReference type="Proteomes" id="UP001209535">
    <property type="component" value="Unassembled WGS sequence"/>
</dbReference>
<comment type="caution">
    <text evidence="4">The sequence shown here is derived from an EMBL/GenBank/DDBJ whole genome shotgun (WGS) entry which is preliminary data.</text>
</comment>
<dbReference type="SUPFAM" id="SSF111369">
    <property type="entry name" value="HlyD-like secretion proteins"/>
    <property type="match status" value="1"/>
</dbReference>
<evidence type="ECO:0000256" key="2">
    <source>
        <dbReference type="SAM" id="Coils"/>
    </source>
</evidence>
<dbReference type="EMBL" id="JAOVQO010000011">
    <property type="protein sequence ID" value="MCU9848865.1"/>
    <property type="molecule type" value="Genomic_DNA"/>
</dbReference>
<reference evidence="4 5" key="1">
    <citation type="submission" date="2022-10" db="EMBL/GenBank/DDBJ databases">
        <title>Defluviimonas sp. nov., isolated from ocean surface sediments.</title>
        <authorList>
            <person name="He W."/>
            <person name="Wang L."/>
            <person name="Zhang D.-F."/>
        </authorList>
    </citation>
    <scope>NUCLEOTIDE SEQUENCE [LARGE SCALE GENOMIC DNA]</scope>
    <source>
        <strain evidence="4 5">WL0024</strain>
    </source>
</reference>
<evidence type="ECO:0000256" key="3">
    <source>
        <dbReference type="SAM" id="SignalP"/>
    </source>
</evidence>
<organism evidence="4 5">
    <name type="scientific">Albidovulum salinarum</name>
    <dbReference type="NCBI Taxonomy" id="2984153"/>
    <lineage>
        <taxon>Bacteria</taxon>
        <taxon>Pseudomonadati</taxon>
        <taxon>Pseudomonadota</taxon>
        <taxon>Alphaproteobacteria</taxon>
        <taxon>Rhodobacterales</taxon>
        <taxon>Paracoccaceae</taxon>
        <taxon>Albidovulum</taxon>
    </lineage>
</organism>
<dbReference type="NCBIfam" id="TIGR01730">
    <property type="entry name" value="RND_mfp"/>
    <property type="match status" value="1"/>
</dbReference>
<feature type="coiled-coil region" evidence="2">
    <location>
        <begin position="127"/>
        <end position="161"/>
    </location>
</feature>
<keyword evidence="2" id="KW-0175">Coiled coil</keyword>
<dbReference type="Gene3D" id="1.10.287.470">
    <property type="entry name" value="Helix hairpin bin"/>
    <property type="match status" value="1"/>
</dbReference>
<sequence length="349" mass="36910">MSLSRTAALIWLCAAPAVAEPLTVEIVTARAETDVRVYSLTGEVRARDRLSAAFPLSGRIVEVMVDAGARVAKGAVLARMDSVQQEQALRAAEAGLSTAAADHRQAIEDLERQEALLTRGATTRASRDSTEDALSVAEGALAQARAELDRARTALDDTLLLAPEEATVTRRMVEVGQVVGAAQPVMELALGTRFDAVFDVPEVLMTVGATPALIGLNRIDRPGERFEGHIYEISPVVDPQTGTVAVTVAVDDPPAGLDYGEAVRGTAEVVGKARVVLPHNAMSATAEGPAIWTVDPATMAVALRQVRIERFETGRIILAEGIEEGTLVVARGAQLLYPGRIVQAAEVVQ</sequence>
<evidence type="ECO:0000313" key="5">
    <source>
        <dbReference type="Proteomes" id="UP001209535"/>
    </source>
</evidence>
<gene>
    <name evidence="4" type="ORF">OEZ60_12710</name>
</gene>
<dbReference type="Gene3D" id="2.40.50.100">
    <property type="match status" value="1"/>
</dbReference>
<feature type="signal peptide" evidence="3">
    <location>
        <begin position="1"/>
        <end position="19"/>
    </location>
</feature>
<name>A0ABT2X4J7_9RHOB</name>
<dbReference type="RefSeq" id="WP_263336723.1">
    <property type="nucleotide sequence ID" value="NZ_JAOVQO010000011.1"/>
</dbReference>